<accession>A0A1H6PDU0</accession>
<dbReference type="Proteomes" id="UP000182272">
    <property type="component" value="Chromosome I"/>
</dbReference>
<sequence length="68" mass="7578">MAAFANQRKSAMKILVKALAKSRGNQWQVRLDQHAITFRSEAEARAFASTLQARLQAPHAFPEQRAVG</sequence>
<name>A0A1H1Q5P1_9PSED</name>
<dbReference type="EMBL" id="LT629972">
    <property type="protein sequence ID" value="SEI25010.1"/>
    <property type="molecule type" value="Genomic_DNA"/>
</dbReference>
<evidence type="ECO:0000313" key="4">
    <source>
        <dbReference type="Proteomes" id="UP000199524"/>
    </source>
</evidence>
<proteinExistence type="predicted"/>
<keyword evidence="4" id="KW-1185">Reference proteome</keyword>
<organism evidence="1 4">
    <name type="scientific">Pseudomonas asplenii</name>
    <dbReference type="NCBI Taxonomy" id="53407"/>
    <lineage>
        <taxon>Bacteria</taxon>
        <taxon>Pseudomonadati</taxon>
        <taxon>Pseudomonadota</taxon>
        <taxon>Gammaproteobacteria</taxon>
        <taxon>Pseudomonadales</taxon>
        <taxon>Pseudomonadaceae</taxon>
        <taxon>Pseudomonas</taxon>
    </lineage>
</organism>
<accession>A0A1H1Q5P1</accession>
<evidence type="ECO:0000313" key="1">
    <source>
        <dbReference type="EMBL" id="SDS18811.1"/>
    </source>
</evidence>
<gene>
    <name evidence="2" type="ORF">SAMN05216581_5722</name>
    <name evidence="1" type="ORF">SAMN05216598_0800</name>
</gene>
<dbReference type="AlphaFoldDB" id="A0A1H1Q5P1"/>
<evidence type="ECO:0000313" key="2">
    <source>
        <dbReference type="EMBL" id="SEI25010.1"/>
    </source>
</evidence>
<dbReference type="Proteomes" id="UP000199524">
    <property type="component" value="Chromosome I"/>
</dbReference>
<protein>
    <submittedName>
        <fullName evidence="1">Uncharacterized protein</fullName>
    </submittedName>
</protein>
<evidence type="ECO:0000313" key="3">
    <source>
        <dbReference type="Proteomes" id="UP000182272"/>
    </source>
</evidence>
<reference evidence="1 3" key="2">
    <citation type="submission" date="2016-10" db="EMBL/GenBank/DDBJ databases">
        <authorList>
            <person name="de Groot N.N."/>
        </authorList>
    </citation>
    <scope>NUCLEOTIDE SEQUENCE [LARGE SCALE GENOMIC DNA]</scope>
    <source>
        <strain evidence="1">ATCC 23835</strain>
        <strain evidence="2 3">LMG 2158</strain>
    </source>
</reference>
<reference evidence="4" key="1">
    <citation type="submission" date="2016-10" db="EMBL/GenBank/DDBJ databases">
        <authorList>
            <person name="Varghese N."/>
            <person name="Submissions S."/>
        </authorList>
    </citation>
    <scope>NUCLEOTIDE SEQUENCE [LARGE SCALE GENOMIC DNA]</scope>
    <source>
        <strain evidence="4">ATCC 23835</strain>
    </source>
</reference>
<dbReference type="EMBL" id="LT629777">
    <property type="protein sequence ID" value="SDS18811.1"/>
    <property type="molecule type" value="Genomic_DNA"/>
</dbReference>